<dbReference type="InterPro" id="IPR011990">
    <property type="entry name" value="TPR-like_helical_dom_sf"/>
</dbReference>
<sequence>MPRNVIPESVVELSGPAMRFLLSPQLSDQGMLHFKSMWKEFSIVPSKEHYVSIVDMLGSNRYLDEALEFIENMAIEPGVDLWETLINLCRAMGIPTRPWKDKVPSPFVFCLCILSATRGCTFAAKSDQCPIAN</sequence>
<proteinExistence type="predicted"/>
<dbReference type="PANTHER" id="PTHR47926:SF388">
    <property type="entry name" value="DYW DOMAIN-CONTAINING PROTEIN"/>
    <property type="match status" value="1"/>
</dbReference>
<evidence type="ECO:0008006" key="3">
    <source>
        <dbReference type="Google" id="ProtNLM"/>
    </source>
</evidence>
<dbReference type="Gene3D" id="1.25.40.10">
    <property type="entry name" value="Tetratricopeptide repeat domain"/>
    <property type="match status" value="1"/>
</dbReference>
<dbReference type="InterPro" id="IPR046960">
    <property type="entry name" value="PPR_At4g14850-like_plant"/>
</dbReference>
<dbReference type="GO" id="GO:0009451">
    <property type="term" value="P:RNA modification"/>
    <property type="evidence" value="ECO:0007669"/>
    <property type="project" value="InterPro"/>
</dbReference>
<evidence type="ECO:0000313" key="2">
    <source>
        <dbReference type="Proteomes" id="UP001164929"/>
    </source>
</evidence>
<comment type="caution">
    <text evidence="1">The sequence shown here is derived from an EMBL/GenBank/DDBJ whole genome shotgun (WGS) entry which is preliminary data.</text>
</comment>
<dbReference type="GO" id="GO:0003723">
    <property type="term" value="F:RNA binding"/>
    <property type="evidence" value="ECO:0007669"/>
    <property type="project" value="InterPro"/>
</dbReference>
<dbReference type="Proteomes" id="UP001164929">
    <property type="component" value="Chromosome 6"/>
</dbReference>
<keyword evidence="2" id="KW-1185">Reference proteome</keyword>
<dbReference type="PANTHER" id="PTHR47926">
    <property type="entry name" value="PENTATRICOPEPTIDE REPEAT-CONTAINING PROTEIN"/>
    <property type="match status" value="1"/>
</dbReference>
<name>A0AAD6QM07_9ROSI</name>
<accession>A0AAD6QM07</accession>
<organism evidence="1 2">
    <name type="scientific">Populus alba x Populus x berolinensis</name>
    <dbReference type="NCBI Taxonomy" id="444605"/>
    <lineage>
        <taxon>Eukaryota</taxon>
        <taxon>Viridiplantae</taxon>
        <taxon>Streptophyta</taxon>
        <taxon>Embryophyta</taxon>
        <taxon>Tracheophyta</taxon>
        <taxon>Spermatophyta</taxon>
        <taxon>Magnoliopsida</taxon>
        <taxon>eudicotyledons</taxon>
        <taxon>Gunneridae</taxon>
        <taxon>Pentapetalae</taxon>
        <taxon>rosids</taxon>
        <taxon>fabids</taxon>
        <taxon>Malpighiales</taxon>
        <taxon>Salicaceae</taxon>
        <taxon>Saliceae</taxon>
        <taxon>Populus</taxon>
    </lineage>
</organism>
<dbReference type="EMBL" id="JAQIZT010000006">
    <property type="protein sequence ID" value="KAJ6992694.1"/>
    <property type="molecule type" value="Genomic_DNA"/>
</dbReference>
<gene>
    <name evidence="1" type="ORF">NC653_015937</name>
</gene>
<evidence type="ECO:0000313" key="1">
    <source>
        <dbReference type="EMBL" id="KAJ6992694.1"/>
    </source>
</evidence>
<protein>
    <recommendedName>
        <fullName evidence="3">Pentatricopeptide repeat-containing protein</fullName>
    </recommendedName>
</protein>
<reference evidence="1" key="1">
    <citation type="journal article" date="2023" name="Mol. Ecol. Resour.">
        <title>Chromosome-level genome assembly of a triploid poplar Populus alba 'Berolinensis'.</title>
        <authorList>
            <person name="Chen S."/>
            <person name="Yu Y."/>
            <person name="Wang X."/>
            <person name="Wang S."/>
            <person name="Zhang T."/>
            <person name="Zhou Y."/>
            <person name="He R."/>
            <person name="Meng N."/>
            <person name="Wang Y."/>
            <person name="Liu W."/>
            <person name="Liu Z."/>
            <person name="Liu J."/>
            <person name="Guo Q."/>
            <person name="Huang H."/>
            <person name="Sederoff R.R."/>
            <person name="Wang G."/>
            <person name="Qu G."/>
            <person name="Chen S."/>
        </authorList>
    </citation>
    <scope>NUCLEOTIDE SEQUENCE</scope>
    <source>
        <strain evidence="1">SC-2020</strain>
    </source>
</reference>
<dbReference type="AlphaFoldDB" id="A0AAD6QM07"/>